<organism evidence="9 10">
    <name type="scientific">Succinatimonas hippei (strain DSM 22608 / JCM 16073 / KCTC 15190 / YIT 12066)</name>
    <dbReference type="NCBI Taxonomy" id="762983"/>
    <lineage>
        <taxon>Bacteria</taxon>
        <taxon>Pseudomonadati</taxon>
        <taxon>Pseudomonadota</taxon>
        <taxon>Gammaproteobacteria</taxon>
        <taxon>Aeromonadales</taxon>
        <taxon>Succinivibrionaceae</taxon>
        <taxon>Succinatimonas</taxon>
    </lineage>
</organism>
<evidence type="ECO:0000256" key="3">
    <source>
        <dbReference type="ARBA" id="ARBA00022475"/>
    </source>
</evidence>
<dbReference type="GO" id="GO:0005886">
    <property type="term" value="C:plasma membrane"/>
    <property type="evidence" value="ECO:0007669"/>
    <property type="project" value="UniProtKB-SubCell"/>
</dbReference>
<evidence type="ECO:0000313" key="9">
    <source>
        <dbReference type="EMBL" id="EFY08150.1"/>
    </source>
</evidence>
<dbReference type="STRING" id="762983.HMPREF9444_00012"/>
<dbReference type="EMBL" id="AEVO01000001">
    <property type="protein sequence ID" value="EFY08150.1"/>
    <property type="molecule type" value="Genomic_DNA"/>
</dbReference>
<dbReference type="OrthoDB" id="9793581at2"/>
<protein>
    <submittedName>
        <fullName evidence="9">Transport energizing protein, ExbD/TolR family</fullName>
    </submittedName>
</protein>
<evidence type="ECO:0000256" key="5">
    <source>
        <dbReference type="ARBA" id="ARBA00022989"/>
    </source>
</evidence>
<evidence type="ECO:0000256" key="7">
    <source>
        <dbReference type="RuleBase" id="RU003879"/>
    </source>
</evidence>
<dbReference type="GO" id="GO:0022857">
    <property type="term" value="F:transmembrane transporter activity"/>
    <property type="evidence" value="ECO:0007669"/>
    <property type="project" value="InterPro"/>
</dbReference>
<dbReference type="RefSeq" id="WP_009142244.1">
    <property type="nucleotide sequence ID" value="NZ_GL830939.1"/>
</dbReference>
<evidence type="ECO:0000256" key="4">
    <source>
        <dbReference type="ARBA" id="ARBA00022692"/>
    </source>
</evidence>
<name>E8LH56_SUCHY</name>
<keyword evidence="6 8" id="KW-0472">Membrane</keyword>
<comment type="caution">
    <text evidence="9">The sequence shown here is derived from an EMBL/GenBank/DDBJ whole genome shotgun (WGS) entry which is preliminary data.</text>
</comment>
<dbReference type="AlphaFoldDB" id="E8LH56"/>
<keyword evidence="7" id="KW-0653">Protein transport</keyword>
<keyword evidence="10" id="KW-1185">Reference proteome</keyword>
<dbReference type="HOGENOM" id="CLU_085305_3_0_6"/>
<dbReference type="PANTHER" id="PTHR30558">
    <property type="entry name" value="EXBD MEMBRANE COMPONENT OF PMF-DRIVEN MACROMOLECULE IMPORT SYSTEM"/>
    <property type="match status" value="1"/>
</dbReference>
<evidence type="ECO:0000256" key="1">
    <source>
        <dbReference type="ARBA" id="ARBA00004162"/>
    </source>
</evidence>
<sequence length="130" mass="14811">MKQFSDFNFGDDAHIDLTPLIDVIFMLVIFFILTMSFAKPILEVALPRSEAGQAVKKQDFLVVALHKDGSIVYDNRIIDKEELKLILDSEPEKALNIYADMQTPFQSFVDVVDVAKIKRDGRFSITTKKE</sequence>
<gene>
    <name evidence="9" type="ORF">HMPREF9444_00012</name>
</gene>
<dbReference type="Pfam" id="PF02472">
    <property type="entry name" value="ExbD"/>
    <property type="match status" value="1"/>
</dbReference>
<evidence type="ECO:0000313" key="10">
    <source>
        <dbReference type="Proteomes" id="UP000018458"/>
    </source>
</evidence>
<feature type="transmembrane region" description="Helical" evidence="8">
    <location>
        <begin position="20"/>
        <end position="38"/>
    </location>
</feature>
<dbReference type="GO" id="GO:0015031">
    <property type="term" value="P:protein transport"/>
    <property type="evidence" value="ECO:0007669"/>
    <property type="project" value="UniProtKB-KW"/>
</dbReference>
<dbReference type="Proteomes" id="UP000018458">
    <property type="component" value="Unassembled WGS sequence"/>
</dbReference>
<evidence type="ECO:0000256" key="2">
    <source>
        <dbReference type="ARBA" id="ARBA00005811"/>
    </source>
</evidence>
<keyword evidence="7" id="KW-0813">Transport</keyword>
<evidence type="ECO:0000256" key="8">
    <source>
        <dbReference type="SAM" id="Phobius"/>
    </source>
</evidence>
<comment type="subcellular location">
    <subcellularLocation>
        <location evidence="1">Cell membrane</location>
        <topology evidence="1">Single-pass membrane protein</topology>
    </subcellularLocation>
    <subcellularLocation>
        <location evidence="7">Cell membrane</location>
        <topology evidence="7">Single-pass type II membrane protein</topology>
    </subcellularLocation>
</comment>
<dbReference type="InterPro" id="IPR003400">
    <property type="entry name" value="ExbD"/>
</dbReference>
<reference evidence="9 10" key="1">
    <citation type="submission" date="2011-01" db="EMBL/GenBank/DDBJ databases">
        <authorList>
            <person name="Weinstock G."/>
            <person name="Sodergren E."/>
            <person name="Clifton S."/>
            <person name="Fulton L."/>
            <person name="Fulton B."/>
            <person name="Courtney L."/>
            <person name="Fronick C."/>
            <person name="Harrison M."/>
            <person name="Strong C."/>
            <person name="Farmer C."/>
            <person name="Delahaunty K."/>
            <person name="Markovic C."/>
            <person name="Hall O."/>
            <person name="Minx P."/>
            <person name="Tomlinson C."/>
            <person name="Mitreva M."/>
            <person name="Hou S."/>
            <person name="Chen J."/>
            <person name="Wollam A."/>
            <person name="Pepin K.H."/>
            <person name="Johnson M."/>
            <person name="Bhonagiri V."/>
            <person name="Zhang X."/>
            <person name="Suruliraj S."/>
            <person name="Warren W."/>
            <person name="Chinwalla A."/>
            <person name="Mardis E.R."/>
            <person name="Wilson R.K."/>
        </authorList>
    </citation>
    <scope>NUCLEOTIDE SEQUENCE [LARGE SCALE GENOMIC DNA]</scope>
    <source>
        <strain evidence="10">DSM 22608 / JCM 16073 / KCTC 15190 / YIT 12066</strain>
    </source>
</reference>
<keyword evidence="4 7" id="KW-0812">Transmembrane</keyword>
<keyword evidence="3" id="KW-1003">Cell membrane</keyword>
<comment type="similarity">
    <text evidence="2 7">Belongs to the ExbD/TolR family.</text>
</comment>
<proteinExistence type="inferred from homology"/>
<accession>E8LH56</accession>
<keyword evidence="5 8" id="KW-1133">Transmembrane helix</keyword>
<dbReference type="eggNOG" id="COG0848">
    <property type="taxonomic scope" value="Bacteria"/>
</dbReference>
<dbReference type="PANTHER" id="PTHR30558:SF3">
    <property type="entry name" value="BIOPOLYMER TRANSPORT PROTEIN EXBD-RELATED"/>
    <property type="match status" value="1"/>
</dbReference>
<evidence type="ECO:0000256" key="6">
    <source>
        <dbReference type="ARBA" id="ARBA00023136"/>
    </source>
</evidence>